<evidence type="ECO:0000259" key="2">
    <source>
        <dbReference type="Pfam" id="PF04818"/>
    </source>
</evidence>
<evidence type="ECO:0000256" key="1">
    <source>
        <dbReference type="SAM" id="MobiDB-lite"/>
    </source>
</evidence>
<evidence type="ECO:0000313" key="3">
    <source>
        <dbReference type="EMBL" id="KAJ1611142.1"/>
    </source>
</evidence>
<dbReference type="Proteomes" id="UP001071777">
    <property type="component" value="Unassembled WGS sequence"/>
</dbReference>
<keyword evidence="4" id="KW-1185">Reference proteome</keyword>
<dbReference type="EMBL" id="JAPCXB010000062">
    <property type="protein sequence ID" value="KAJ1611142.1"/>
    <property type="molecule type" value="Genomic_DNA"/>
</dbReference>
<feature type="region of interest" description="Disordered" evidence="1">
    <location>
        <begin position="211"/>
        <end position="252"/>
    </location>
</feature>
<protein>
    <recommendedName>
        <fullName evidence="2">CID domain-containing protein</fullName>
    </recommendedName>
</protein>
<gene>
    <name evidence="3" type="ORF">OJ252_1642</name>
</gene>
<sequence length="303" mass="34697">MRENKSREGNYPVVPTERILRNFRQLSHHNDSISQMASWLSFYRSSGEQLCSLFGEAFVDKSLREEERLAIFYVFHEMVTRAITVDDESKKFFLIGYEQFLLTAAPIVSRLTFEQRSPYLQVVRLWQAHQRFPQNVCERLRLLFNSQSGAGVPVVSFILNLPIILGNQDSLKNPSILDKRDKKFTLDVIKSLNRIKEGYELAVKAGCNKATSDDANLDSGNPGENGDSDDLNSEMQVTSESQPLSPAQEAEQTFKERIDLYKESLDKITDASILLSQCLQDELKSFNEIKRLLEEISDKSREE</sequence>
<reference evidence="3" key="1">
    <citation type="submission" date="2022-10" db="EMBL/GenBank/DDBJ databases">
        <title>Adaptive evolution leads to modifications in subtelomeric GC content in a zoonotic Cryptosporidium species.</title>
        <authorList>
            <person name="Li J."/>
            <person name="Feng Y."/>
            <person name="Xiao L."/>
        </authorList>
    </citation>
    <scope>NUCLEOTIDE SEQUENCE</scope>
    <source>
        <strain evidence="3">25894</strain>
    </source>
</reference>
<dbReference type="Gene3D" id="1.25.40.90">
    <property type="match status" value="1"/>
</dbReference>
<evidence type="ECO:0000313" key="4">
    <source>
        <dbReference type="Proteomes" id="UP001071777"/>
    </source>
</evidence>
<accession>A0ABQ8P7I8</accession>
<dbReference type="Pfam" id="PF04818">
    <property type="entry name" value="CID"/>
    <property type="match status" value="1"/>
</dbReference>
<comment type="caution">
    <text evidence="3">The sequence shown here is derived from an EMBL/GenBank/DDBJ whole genome shotgun (WGS) entry which is preliminary data.</text>
</comment>
<feature type="compositionally biased region" description="Polar residues" evidence="1">
    <location>
        <begin position="233"/>
        <end position="245"/>
    </location>
</feature>
<dbReference type="InterPro" id="IPR006569">
    <property type="entry name" value="CID_dom"/>
</dbReference>
<organism evidence="3 4">
    <name type="scientific">Cryptosporidium canis</name>
    <dbReference type="NCBI Taxonomy" id="195482"/>
    <lineage>
        <taxon>Eukaryota</taxon>
        <taxon>Sar</taxon>
        <taxon>Alveolata</taxon>
        <taxon>Apicomplexa</taxon>
        <taxon>Conoidasida</taxon>
        <taxon>Coccidia</taxon>
        <taxon>Eucoccidiorida</taxon>
        <taxon>Eimeriorina</taxon>
        <taxon>Cryptosporidiidae</taxon>
        <taxon>Cryptosporidium</taxon>
    </lineage>
</organism>
<dbReference type="InterPro" id="IPR008942">
    <property type="entry name" value="ENTH_VHS"/>
</dbReference>
<proteinExistence type="predicted"/>
<feature type="domain" description="CID" evidence="2">
    <location>
        <begin position="21"/>
        <end position="140"/>
    </location>
</feature>
<name>A0ABQ8P7I8_9CRYT</name>